<dbReference type="InterPro" id="IPR011990">
    <property type="entry name" value="TPR-like_helical_dom_sf"/>
</dbReference>
<evidence type="ECO:0000313" key="1">
    <source>
        <dbReference type="EMBL" id="GAI05094.1"/>
    </source>
</evidence>
<feature type="non-terminal residue" evidence="1">
    <location>
        <position position="1"/>
    </location>
</feature>
<gene>
    <name evidence="1" type="ORF">S06H3_21363</name>
</gene>
<protein>
    <recommendedName>
        <fullName evidence="2">MalT-like TPR region domain-containing protein</fullName>
    </recommendedName>
</protein>
<accession>X1MFF1</accession>
<dbReference type="EMBL" id="BARV01011211">
    <property type="protein sequence ID" value="GAI05094.1"/>
    <property type="molecule type" value="Genomic_DNA"/>
</dbReference>
<reference evidence="1" key="1">
    <citation type="journal article" date="2014" name="Front. Microbiol.">
        <title>High frequency of phylogenetically diverse reductive dehalogenase-homologous genes in deep subseafloor sedimentary metagenomes.</title>
        <authorList>
            <person name="Kawai M."/>
            <person name="Futagami T."/>
            <person name="Toyoda A."/>
            <person name="Takaki Y."/>
            <person name="Nishi S."/>
            <person name="Hori S."/>
            <person name="Arai W."/>
            <person name="Tsubouchi T."/>
            <person name="Morono Y."/>
            <person name="Uchiyama I."/>
            <person name="Ito T."/>
            <person name="Fujiyama A."/>
            <person name="Inagaki F."/>
            <person name="Takami H."/>
        </authorList>
    </citation>
    <scope>NUCLEOTIDE SEQUENCE</scope>
    <source>
        <strain evidence="1">Expedition CK06-06</strain>
    </source>
</reference>
<organism evidence="1">
    <name type="scientific">marine sediment metagenome</name>
    <dbReference type="NCBI Taxonomy" id="412755"/>
    <lineage>
        <taxon>unclassified sequences</taxon>
        <taxon>metagenomes</taxon>
        <taxon>ecological metagenomes</taxon>
    </lineage>
</organism>
<sequence length="59" mass="6152">GEAADLGNIGIIYCMKGDLFQALINYGKALDIATEIGSNAIRAIQFGNIGAISYSNLTS</sequence>
<dbReference type="AlphaFoldDB" id="X1MFF1"/>
<dbReference type="SUPFAM" id="SSF48452">
    <property type="entry name" value="TPR-like"/>
    <property type="match status" value="1"/>
</dbReference>
<dbReference type="Gene3D" id="1.25.40.10">
    <property type="entry name" value="Tetratricopeptide repeat domain"/>
    <property type="match status" value="1"/>
</dbReference>
<comment type="caution">
    <text evidence="1">The sequence shown here is derived from an EMBL/GenBank/DDBJ whole genome shotgun (WGS) entry which is preliminary data.</text>
</comment>
<evidence type="ECO:0008006" key="2">
    <source>
        <dbReference type="Google" id="ProtNLM"/>
    </source>
</evidence>
<proteinExistence type="predicted"/>
<name>X1MFF1_9ZZZZ</name>